<organism evidence="1">
    <name type="scientific">candidate division WOR-3 bacterium</name>
    <dbReference type="NCBI Taxonomy" id="2052148"/>
    <lineage>
        <taxon>Bacteria</taxon>
        <taxon>Bacteria division WOR-3</taxon>
    </lineage>
</organism>
<reference evidence="1" key="1">
    <citation type="journal article" date="2020" name="mSystems">
        <title>Genome- and Community-Level Interaction Insights into Carbon Utilization and Element Cycling Functions of Hydrothermarchaeota in Hydrothermal Sediment.</title>
        <authorList>
            <person name="Zhou Z."/>
            <person name="Liu Y."/>
            <person name="Xu W."/>
            <person name="Pan J."/>
            <person name="Luo Z.H."/>
            <person name="Li M."/>
        </authorList>
    </citation>
    <scope>NUCLEOTIDE SEQUENCE [LARGE SCALE GENOMIC DNA]</scope>
    <source>
        <strain evidence="1">SpSt-906</strain>
    </source>
</reference>
<proteinExistence type="predicted"/>
<sequence length="68" mass="8011">MQKAKELDEEILKIDRAIDRLVYDLYGLTEEEIQVVEKSVWGDKFEEMYSKLPLKESALKLSGYKKND</sequence>
<comment type="caution">
    <text evidence="1">The sequence shown here is derived from an EMBL/GenBank/DDBJ whole genome shotgun (WGS) entry which is preliminary data.</text>
</comment>
<protein>
    <submittedName>
        <fullName evidence="1">Uncharacterized protein</fullName>
    </submittedName>
</protein>
<dbReference type="AlphaFoldDB" id="A0A7C3UWT9"/>
<gene>
    <name evidence="1" type="ORF">ENX07_04850</name>
</gene>
<dbReference type="EMBL" id="DTMQ01000032">
    <property type="protein sequence ID" value="HGE99381.1"/>
    <property type="molecule type" value="Genomic_DNA"/>
</dbReference>
<accession>A0A7C3UWT9</accession>
<name>A0A7C3UWT9_UNCW3</name>
<evidence type="ECO:0000313" key="1">
    <source>
        <dbReference type="EMBL" id="HGE99381.1"/>
    </source>
</evidence>